<evidence type="ECO:0000313" key="1">
    <source>
        <dbReference type="EMBL" id="KUG05073.1"/>
    </source>
</evidence>
<gene>
    <name evidence="1" type="ORF">ASZ90_017562</name>
</gene>
<proteinExistence type="predicted"/>
<reference evidence="1" key="1">
    <citation type="journal article" date="2015" name="Proc. Natl. Acad. Sci. U.S.A.">
        <title>Networks of energetic and metabolic interactions define dynamics in microbial communities.</title>
        <authorList>
            <person name="Embree M."/>
            <person name="Liu J.K."/>
            <person name="Al-Bassam M.M."/>
            <person name="Zengler K."/>
        </authorList>
    </citation>
    <scope>NUCLEOTIDE SEQUENCE</scope>
</reference>
<comment type="caution">
    <text evidence="1">The sequence shown here is derived from an EMBL/GenBank/DDBJ whole genome shotgun (WGS) entry which is preliminary data.</text>
</comment>
<dbReference type="EMBL" id="LNQE01001831">
    <property type="protein sequence ID" value="KUG05073.1"/>
    <property type="molecule type" value="Genomic_DNA"/>
</dbReference>
<organism evidence="1">
    <name type="scientific">hydrocarbon metagenome</name>
    <dbReference type="NCBI Taxonomy" id="938273"/>
    <lineage>
        <taxon>unclassified sequences</taxon>
        <taxon>metagenomes</taxon>
        <taxon>ecological metagenomes</taxon>
    </lineage>
</organism>
<name>A0A0W8E9K6_9ZZZZ</name>
<dbReference type="AlphaFoldDB" id="A0A0W8E9K6"/>
<sequence>MNKLIEALEAERSRLLNIYRDAPEEDLDQLDAKITRLGQEIKLLKKQCEKSPERRL</sequence>
<accession>A0A0W8E9K6</accession>
<protein>
    <submittedName>
        <fullName evidence="1">Uncharacterized protein</fullName>
    </submittedName>
</protein>